<evidence type="ECO:0000313" key="1">
    <source>
        <dbReference type="Proteomes" id="UP000887565"/>
    </source>
</evidence>
<protein>
    <submittedName>
        <fullName evidence="2">Uncharacterized protein</fullName>
    </submittedName>
</protein>
<dbReference type="AlphaFoldDB" id="A0A915K6C9"/>
<reference evidence="2" key="1">
    <citation type="submission" date="2022-11" db="UniProtKB">
        <authorList>
            <consortium name="WormBaseParasite"/>
        </authorList>
    </citation>
    <scope>IDENTIFICATION</scope>
</reference>
<evidence type="ECO:0000313" key="2">
    <source>
        <dbReference type="WBParaSite" id="nRc.2.0.1.t34280-RA"/>
    </source>
</evidence>
<sequence length="91" mass="10299">MDNADPRFEEIDVAITQTIVVDDQFCFRVFENPGFINLIKRAQNVVSSHLRIRCFLPEQVTDVECRNAGINGQPHPRNLNSPGFSMVAQPL</sequence>
<name>A0A915K6C9_ROMCU</name>
<accession>A0A915K6C9</accession>
<dbReference type="WBParaSite" id="nRc.2.0.1.t34280-RA">
    <property type="protein sequence ID" value="nRc.2.0.1.t34280-RA"/>
    <property type="gene ID" value="nRc.2.0.1.g34280"/>
</dbReference>
<proteinExistence type="predicted"/>
<organism evidence="1 2">
    <name type="scientific">Romanomermis culicivorax</name>
    <name type="common">Nematode worm</name>
    <dbReference type="NCBI Taxonomy" id="13658"/>
    <lineage>
        <taxon>Eukaryota</taxon>
        <taxon>Metazoa</taxon>
        <taxon>Ecdysozoa</taxon>
        <taxon>Nematoda</taxon>
        <taxon>Enoplea</taxon>
        <taxon>Dorylaimia</taxon>
        <taxon>Mermithida</taxon>
        <taxon>Mermithoidea</taxon>
        <taxon>Mermithidae</taxon>
        <taxon>Romanomermis</taxon>
    </lineage>
</organism>
<keyword evidence="1" id="KW-1185">Reference proteome</keyword>
<dbReference type="Proteomes" id="UP000887565">
    <property type="component" value="Unplaced"/>
</dbReference>